<keyword evidence="9" id="KW-0732">Signal</keyword>
<feature type="signal peptide" evidence="9">
    <location>
        <begin position="1"/>
        <end position="24"/>
    </location>
</feature>
<evidence type="ECO:0000256" key="1">
    <source>
        <dbReference type="ARBA" id="ARBA00004141"/>
    </source>
</evidence>
<feature type="transmembrane region" description="Helical" evidence="8">
    <location>
        <begin position="232"/>
        <end position="253"/>
    </location>
</feature>
<sequence length="502" mass="50927">MRKVLMSLFMAGSLLAGGIGAALADDASAPAAASAAASEPAASAAPDASAAAPASAPAADASAAPAASAAAAPDASAASAAAAAPAAPTAPFSVDSSKINSGDTAWMLTSTALVLFMTIPGLALFYGGMVRKKNVLATIMQSFAITCLITVIWTVVGYSLAFTPGNSFIGGFSRVFLAGMNYIKGDKATTLTVSHLATTIPETVYFVYQMTFAIITPALITGAFADRMKFSAMLVFMTLWSILVYSPIAHMVWEPTGWLASAGILDFAGGTVVHINAGIAGLVCALVLGKRVGYGRDVMAPHNLTLTLMGAAMLWVGWFGFNAGSAVAADGRAGFAMLTTQVATAFAALGWMFAEWIAKGKPSALGIASGAVAGLVAVTPASGFVGVGGAIVIGIAAGVICFWSATWLKGKFGYDDSLDCFGVHGVGGIIGAILTGVFAVKDIGGADGSVVLQLKGVLTTVIYSGVLSFILLKVIDMVMGLRVTEEEEREGLDVVLHGEHVE</sequence>
<dbReference type="Gene3D" id="1.10.3430.10">
    <property type="entry name" value="Ammonium transporter AmtB like domains"/>
    <property type="match status" value="1"/>
</dbReference>
<feature type="chain" id="PRO_5045938125" description="Ammonium transporter" evidence="9">
    <location>
        <begin position="25"/>
        <end position="502"/>
    </location>
</feature>
<dbReference type="RefSeq" id="WP_114809370.1">
    <property type="nucleotide sequence ID" value="NZ_CP139965.1"/>
</dbReference>
<comment type="similarity">
    <text evidence="2 8">Belongs to the ammonia transporter channel (TC 1.A.11.2) family.</text>
</comment>
<evidence type="ECO:0000256" key="6">
    <source>
        <dbReference type="ARBA" id="ARBA00023136"/>
    </source>
</evidence>
<reference evidence="11 12" key="1">
    <citation type="submission" date="2023-12" db="EMBL/GenBank/DDBJ databases">
        <title>Genome sequencing and assembly of bacterial species from a model synthetic community.</title>
        <authorList>
            <person name="Hogle S.L."/>
        </authorList>
    </citation>
    <scope>NUCLEOTIDE SEQUENCE [LARGE SCALE GENOMIC DNA]</scope>
    <source>
        <strain evidence="11 12">HAMBI 2494</strain>
    </source>
</reference>
<name>A0ABZ0WGM8_9BURK</name>
<dbReference type="Pfam" id="PF00909">
    <property type="entry name" value="Ammonium_transp"/>
    <property type="match status" value="1"/>
</dbReference>
<feature type="transmembrane region" description="Helical" evidence="8">
    <location>
        <begin position="300"/>
        <end position="321"/>
    </location>
</feature>
<evidence type="ECO:0000256" key="2">
    <source>
        <dbReference type="ARBA" id="ARBA00005887"/>
    </source>
</evidence>
<evidence type="ECO:0000313" key="11">
    <source>
        <dbReference type="EMBL" id="WQD76493.1"/>
    </source>
</evidence>
<gene>
    <name evidence="11" type="ORF">U0042_20690</name>
</gene>
<accession>A0ABZ0WGM8</accession>
<keyword evidence="6 8" id="KW-0472">Membrane</keyword>
<feature type="transmembrane region" description="Helical" evidence="8">
    <location>
        <begin position="365"/>
        <end position="384"/>
    </location>
</feature>
<keyword evidence="12" id="KW-1185">Reference proteome</keyword>
<protein>
    <recommendedName>
        <fullName evidence="8">Ammonium transporter</fullName>
    </recommendedName>
</protein>
<evidence type="ECO:0000256" key="4">
    <source>
        <dbReference type="ARBA" id="ARBA00022692"/>
    </source>
</evidence>
<dbReference type="PANTHER" id="PTHR43029:SF10">
    <property type="entry name" value="AMMONIUM TRANSPORTER MEP2"/>
    <property type="match status" value="1"/>
</dbReference>
<evidence type="ECO:0000256" key="3">
    <source>
        <dbReference type="ARBA" id="ARBA00022448"/>
    </source>
</evidence>
<dbReference type="InterPro" id="IPR024041">
    <property type="entry name" value="NH4_transpt_AmtB-like_dom"/>
</dbReference>
<keyword evidence="7 8" id="KW-0924">Ammonia transport</keyword>
<keyword evidence="5 8" id="KW-1133">Transmembrane helix</keyword>
<proteinExistence type="inferred from homology"/>
<evidence type="ECO:0000256" key="8">
    <source>
        <dbReference type="RuleBase" id="RU362002"/>
    </source>
</evidence>
<feature type="transmembrane region" description="Helical" evidence="8">
    <location>
        <begin position="105"/>
        <end position="127"/>
    </location>
</feature>
<feature type="transmembrane region" description="Helical" evidence="8">
    <location>
        <begin position="333"/>
        <end position="353"/>
    </location>
</feature>
<dbReference type="SUPFAM" id="SSF111352">
    <property type="entry name" value="Ammonium transporter"/>
    <property type="match status" value="1"/>
</dbReference>
<dbReference type="PROSITE" id="PS01219">
    <property type="entry name" value="AMMONIUM_TRANSP"/>
    <property type="match status" value="1"/>
</dbReference>
<keyword evidence="3 8" id="KW-0813">Transport</keyword>
<evidence type="ECO:0000313" key="12">
    <source>
        <dbReference type="Proteomes" id="UP001325479"/>
    </source>
</evidence>
<feature type="transmembrane region" description="Helical" evidence="8">
    <location>
        <begin position="139"/>
        <end position="161"/>
    </location>
</feature>
<evidence type="ECO:0000259" key="10">
    <source>
        <dbReference type="Pfam" id="PF00909"/>
    </source>
</evidence>
<dbReference type="Proteomes" id="UP001325479">
    <property type="component" value="Chromosome"/>
</dbReference>
<keyword evidence="4 8" id="KW-0812">Transmembrane</keyword>
<dbReference type="PANTHER" id="PTHR43029">
    <property type="entry name" value="AMMONIUM TRANSPORTER MEP2"/>
    <property type="match status" value="1"/>
</dbReference>
<dbReference type="InterPro" id="IPR029020">
    <property type="entry name" value="Ammonium/urea_transptr"/>
</dbReference>
<dbReference type="EMBL" id="CP139965">
    <property type="protein sequence ID" value="WQD76493.1"/>
    <property type="molecule type" value="Genomic_DNA"/>
</dbReference>
<dbReference type="NCBIfam" id="TIGR00836">
    <property type="entry name" value="amt"/>
    <property type="match status" value="1"/>
</dbReference>
<evidence type="ECO:0000256" key="5">
    <source>
        <dbReference type="ARBA" id="ARBA00022989"/>
    </source>
</evidence>
<organism evidence="11 12">
    <name type="scientific">Paraburkholderia kururiensis</name>
    <dbReference type="NCBI Taxonomy" id="984307"/>
    <lineage>
        <taxon>Bacteria</taxon>
        <taxon>Pseudomonadati</taxon>
        <taxon>Pseudomonadota</taxon>
        <taxon>Betaproteobacteria</taxon>
        <taxon>Burkholderiales</taxon>
        <taxon>Burkholderiaceae</taxon>
        <taxon>Paraburkholderia</taxon>
    </lineage>
</organism>
<feature type="transmembrane region" description="Helical" evidence="8">
    <location>
        <begin position="452"/>
        <end position="472"/>
    </location>
</feature>
<feature type="transmembrane region" description="Helical" evidence="8">
    <location>
        <begin position="420"/>
        <end position="440"/>
    </location>
</feature>
<evidence type="ECO:0000256" key="7">
    <source>
        <dbReference type="ARBA" id="ARBA00023177"/>
    </source>
</evidence>
<feature type="transmembrane region" description="Helical" evidence="8">
    <location>
        <begin position="205"/>
        <end position="225"/>
    </location>
</feature>
<evidence type="ECO:0000256" key="9">
    <source>
        <dbReference type="SAM" id="SignalP"/>
    </source>
</evidence>
<feature type="transmembrane region" description="Helical" evidence="8">
    <location>
        <begin position="390"/>
        <end position="408"/>
    </location>
</feature>
<dbReference type="InterPro" id="IPR001905">
    <property type="entry name" value="Ammonium_transpt"/>
</dbReference>
<dbReference type="InterPro" id="IPR018047">
    <property type="entry name" value="Ammonium_transpt_CS"/>
</dbReference>
<comment type="subcellular location">
    <subcellularLocation>
        <location evidence="8">Cell membrane</location>
        <topology evidence="8">Multi-pass membrane protein</topology>
    </subcellularLocation>
    <subcellularLocation>
        <location evidence="1">Membrane</location>
        <topology evidence="1">Multi-pass membrane protein</topology>
    </subcellularLocation>
</comment>
<feature type="transmembrane region" description="Helical" evidence="8">
    <location>
        <begin position="259"/>
        <end position="288"/>
    </location>
</feature>
<feature type="domain" description="Ammonium transporter AmtB-like" evidence="10">
    <location>
        <begin position="105"/>
        <end position="500"/>
    </location>
</feature>